<sequence>MKRKFITLIFLIIIFGEIVFAQNSKNIQTNEAITVTEFCSLNLNKEISVKIQDELSSEKIHNLMLACNSDEKGKIGPIDLDLSNCTFKNKECNIFITNLKNVRSLVLPKITKTITFCLASDMENITLPDGLERIEKQAFFRTKLKSIEIPESVQYVGALAFGDIENLQYIKIFNNPHKTKWSYIWNKWNDAKILEDDAVFLPKENDSKEKYGIIRFSKADYHRTFDTVDMEIYLNKKPGENQKAVLHFYDAHNKNESAGDIEIEVKKGKKTITIKKYPAANFFISETNDYYTIINECGDYWIKLRCEIEFSDGTTIPLEGFCYIYEEPIPAGIS</sequence>
<gene>
    <name evidence="1" type="ORF">E4N86_11425</name>
</gene>
<dbReference type="RefSeq" id="WP_253717183.1">
    <property type="nucleotide sequence ID" value="NZ_CP051522.1"/>
</dbReference>
<accession>A0A9Q9BM78</accession>
<dbReference type="SUPFAM" id="SSF52058">
    <property type="entry name" value="L domain-like"/>
    <property type="match status" value="1"/>
</dbReference>
<proteinExistence type="predicted"/>
<dbReference type="InterPro" id="IPR032675">
    <property type="entry name" value="LRR_dom_sf"/>
</dbReference>
<name>A0A9Q9BM78_TREDN</name>
<evidence type="ECO:0000313" key="1">
    <source>
        <dbReference type="EMBL" id="UTD01245.1"/>
    </source>
</evidence>
<dbReference type="Gene3D" id="3.80.10.10">
    <property type="entry name" value="Ribonuclease Inhibitor"/>
    <property type="match status" value="1"/>
</dbReference>
<dbReference type="EMBL" id="CP051635">
    <property type="protein sequence ID" value="UTD01245.1"/>
    <property type="molecule type" value="Genomic_DNA"/>
</dbReference>
<dbReference type="AlphaFoldDB" id="A0A9Q9BM78"/>
<dbReference type="Proteomes" id="UP001056981">
    <property type="component" value="Chromosome"/>
</dbReference>
<evidence type="ECO:0000313" key="2">
    <source>
        <dbReference type="Proteomes" id="UP001056981"/>
    </source>
</evidence>
<dbReference type="InterPro" id="IPR026906">
    <property type="entry name" value="LRR_5"/>
</dbReference>
<reference evidence="1" key="1">
    <citation type="submission" date="2020-04" db="EMBL/GenBank/DDBJ databases">
        <title>Comparative genomics of oral phylogroup-2 Treponema strains.</title>
        <authorList>
            <person name="Zeng H."/>
            <person name="Chan Y.K."/>
            <person name="Watt R.M."/>
        </authorList>
    </citation>
    <scope>NUCLEOTIDE SEQUENCE</scope>
    <source>
        <strain evidence="1">OMZ 905</strain>
    </source>
</reference>
<dbReference type="Pfam" id="PF13306">
    <property type="entry name" value="LRR_5"/>
    <property type="match status" value="1"/>
</dbReference>
<organism evidence="1 2">
    <name type="scientific">Treponema denticola</name>
    <dbReference type="NCBI Taxonomy" id="158"/>
    <lineage>
        <taxon>Bacteria</taxon>
        <taxon>Pseudomonadati</taxon>
        <taxon>Spirochaetota</taxon>
        <taxon>Spirochaetia</taxon>
        <taxon>Spirochaetales</taxon>
        <taxon>Treponemataceae</taxon>
        <taxon>Treponema</taxon>
    </lineage>
</organism>
<protein>
    <submittedName>
        <fullName evidence="1">Leucine-rich repeat protein</fullName>
    </submittedName>
</protein>